<protein>
    <recommendedName>
        <fullName evidence="5">Ribosomal protein L7/L12 C-terminal domain-containing protein</fullName>
    </recommendedName>
</protein>
<evidence type="ECO:0000313" key="2">
    <source>
        <dbReference type="EMBL" id="RHW44333.1"/>
    </source>
</evidence>
<dbReference type="Proteomes" id="UP000323565">
    <property type="component" value="Chromosome"/>
</dbReference>
<organism evidence="2 3">
    <name type="scientific">Dermacoccus abyssi</name>
    <dbReference type="NCBI Taxonomy" id="322596"/>
    <lineage>
        <taxon>Bacteria</taxon>
        <taxon>Bacillati</taxon>
        <taxon>Actinomycetota</taxon>
        <taxon>Actinomycetes</taxon>
        <taxon>Micrococcales</taxon>
        <taxon>Dermacoccaceae</taxon>
        <taxon>Dermacoccus</taxon>
    </lineage>
</organism>
<dbReference type="InterPro" id="IPR014719">
    <property type="entry name" value="Ribosomal_bL12_C/ClpS-like"/>
</dbReference>
<gene>
    <name evidence="2" type="ORF">D1832_12955</name>
    <name evidence="1" type="ORF">FV141_02545</name>
</gene>
<keyword evidence="4" id="KW-1185">Reference proteome</keyword>
<reference evidence="2 3" key="1">
    <citation type="submission" date="2018-08" db="EMBL/GenBank/DDBJ databases">
        <title>Whole genome sequence analysis of Dermacoccus abyssi bacteria isolated from Deep Mariana trench Micromonospora spp reveals genes involved in the environmental adaptation and production of secondary metabolites.</title>
        <authorList>
            <person name="Abdel-Mageed W.M."/>
            <person name="Lehri B."/>
            <person name="Nouioui I."/>
            <person name="Goodfellow I."/>
            <person name="Jaspars M."/>
            <person name="Karlyshev A."/>
        </authorList>
    </citation>
    <scope>NUCLEOTIDE SEQUENCE [LARGE SCALE GENOMIC DNA]</scope>
    <source>
        <strain evidence="2 3">MT1.1</strain>
    </source>
</reference>
<evidence type="ECO:0000313" key="3">
    <source>
        <dbReference type="Proteomes" id="UP000285376"/>
    </source>
</evidence>
<sequence>MTWAFVIALILLVLVALSNFALQKRVRQLEQEVTDLRSGQDISQRVSYLVNNGREVEAIAVYRKATGLGLVESKSAVEVIARNNPQI</sequence>
<dbReference type="Gene3D" id="3.30.1390.10">
    <property type="match status" value="1"/>
</dbReference>
<name>A0A417Z203_9MICO</name>
<accession>A0A417Z203</accession>
<dbReference type="AlphaFoldDB" id="A0A417Z203"/>
<dbReference type="EMBL" id="QWLM01000018">
    <property type="protein sequence ID" value="RHW44333.1"/>
    <property type="molecule type" value="Genomic_DNA"/>
</dbReference>
<dbReference type="Proteomes" id="UP000285376">
    <property type="component" value="Unassembled WGS sequence"/>
</dbReference>
<dbReference type="RefSeq" id="WP_118914607.1">
    <property type="nucleotide sequence ID" value="NZ_CBCRVH010000018.1"/>
</dbReference>
<proteinExistence type="predicted"/>
<evidence type="ECO:0008006" key="5">
    <source>
        <dbReference type="Google" id="ProtNLM"/>
    </source>
</evidence>
<reference evidence="1 4" key="2">
    <citation type="submission" date="2019-08" db="EMBL/GenBank/DDBJ databases">
        <title>Dermacoccus abyssi strain HZAU 226, whole genome Nanopore sequencing project.</title>
        <authorList>
            <person name="Guo A."/>
            <person name="Zhang X."/>
            <person name="Ruan Y."/>
            <person name="Liu W."/>
            <person name="Chen Q."/>
            <person name="Gu L."/>
        </authorList>
    </citation>
    <scope>NUCLEOTIDE SEQUENCE [LARGE SCALE GENOMIC DNA]</scope>
    <source>
        <strain evidence="1 4">HZAU 226</strain>
    </source>
</reference>
<evidence type="ECO:0000313" key="1">
    <source>
        <dbReference type="EMBL" id="QEH92539.1"/>
    </source>
</evidence>
<dbReference type="EMBL" id="CP043031">
    <property type="protein sequence ID" value="QEH92539.1"/>
    <property type="molecule type" value="Genomic_DNA"/>
</dbReference>
<evidence type="ECO:0000313" key="4">
    <source>
        <dbReference type="Proteomes" id="UP000323565"/>
    </source>
</evidence>